<sequence length="94" mass="10081">MTTTADTAPTVEHGTTVFIPLNKLKKHPNNARKTPHSEASIGAKAASIAAKGILQNLVVEPESNGKGEPTGFYLVSIGEGRRLAQMLRVKRKEC</sequence>
<dbReference type="Proteomes" id="UP001595539">
    <property type="component" value="Unassembled WGS sequence"/>
</dbReference>
<protein>
    <submittedName>
        <fullName evidence="2">ParB N-terminal domain-containing protein</fullName>
    </submittedName>
</protein>
<proteinExistence type="predicted"/>
<dbReference type="InterPro" id="IPR036086">
    <property type="entry name" value="ParB/Sulfiredoxin_sf"/>
</dbReference>
<accession>A0ABV7U4U5</accession>
<organism evidence="2 3">
    <name type="scientific">Paracoccus angustae</name>
    <dbReference type="NCBI Taxonomy" id="1671480"/>
    <lineage>
        <taxon>Bacteria</taxon>
        <taxon>Pseudomonadati</taxon>
        <taxon>Pseudomonadota</taxon>
        <taxon>Alphaproteobacteria</taxon>
        <taxon>Rhodobacterales</taxon>
        <taxon>Paracoccaceae</taxon>
        <taxon>Paracoccus</taxon>
    </lineage>
</organism>
<evidence type="ECO:0000259" key="1">
    <source>
        <dbReference type="Pfam" id="PF02195"/>
    </source>
</evidence>
<dbReference type="Gene3D" id="3.90.1530.30">
    <property type="match status" value="1"/>
</dbReference>
<feature type="domain" description="ParB-like N-terminal" evidence="1">
    <location>
        <begin position="16"/>
        <end position="85"/>
    </location>
</feature>
<dbReference type="InterPro" id="IPR003115">
    <property type="entry name" value="ParB_N"/>
</dbReference>
<keyword evidence="3" id="KW-1185">Reference proteome</keyword>
<evidence type="ECO:0000313" key="2">
    <source>
        <dbReference type="EMBL" id="MFC3629867.1"/>
    </source>
</evidence>
<evidence type="ECO:0000313" key="3">
    <source>
        <dbReference type="Proteomes" id="UP001595539"/>
    </source>
</evidence>
<dbReference type="EMBL" id="JBHRXY010000007">
    <property type="protein sequence ID" value="MFC3629867.1"/>
    <property type="molecule type" value="Genomic_DNA"/>
</dbReference>
<dbReference type="SUPFAM" id="SSF110849">
    <property type="entry name" value="ParB/Sulfiredoxin"/>
    <property type="match status" value="1"/>
</dbReference>
<dbReference type="Pfam" id="PF02195">
    <property type="entry name" value="ParB_N"/>
    <property type="match status" value="1"/>
</dbReference>
<gene>
    <name evidence="2" type="ORF">ACFOM8_10470</name>
</gene>
<dbReference type="RefSeq" id="WP_377761305.1">
    <property type="nucleotide sequence ID" value="NZ_JBHRXY010000007.1"/>
</dbReference>
<name>A0ABV7U4U5_9RHOB</name>
<comment type="caution">
    <text evidence="2">The sequence shown here is derived from an EMBL/GenBank/DDBJ whole genome shotgun (WGS) entry which is preliminary data.</text>
</comment>
<reference evidence="3" key="1">
    <citation type="journal article" date="2019" name="Int. J. Syst. Evol. Microbiol.">
        <title>The Global Catalogue of Microorganisms (GCM) 10K type strain sequencing project: providing services to taxonomists for standard genome sequencing and annotation.</title>
        <authorList>
            <consortium name="The Broad Institute Genomics Platform"/>
            <consortium name="The Broad Institute Genome Sequencing Center for Infectious Disease"/>
            <person name="Wu L."/>
            <person name="Ma J."/>
        </authorList>
    </citation>
    <scope>NUCLEOTIDE SEQUENCE [LARGE SCALE GENOMIC DNA]</scope>
    <source>
        <strain evidence="3">KCTC 42473</strain>
    </source>
</reference>